<dbReference type="InterPro" id="IPR028359">
    <property type="entry name" value="UDP_ManNAc/GlcNAc_DH"/>
</dbReference>
<dbReference type="GO" id="GO:0016616">
    <property type="term" value="F:oxidoreductase activity, acting on the CH-OH group of donors, NAD or NADP as acceptor"/>
    <property type="evidence" value="ECO:0007669"/>
    <property type="project" value="InterPro"/>
</dbReference>
<keyword evidence="3" id="KW-0520">NAD</keyword>
<dbReference type="PIRSF" id="PIRSF000124">
    <property type="entry name" value="UDPglc_GDPman_dh"/>
    <property type="match status" value="1"/>
</dbReference>
<dbReference type="Proteomes" id="UP000241639">
    <property type="component" value="Unassembled WGS sequence"/>
</dbReference>
<dbReference type="GO" id="GO:0000271">
    <property type="term" value="P:polysaccharide biosynthetic process"/>
    <property type="evidence" value="ECO:0007669"/>
    <property type="project" value="InterPro"/>
</dbReference>
<evidence type="ECO:0000259" key="5">
    <source>
        <dbReference type="SMART" id="SM00984"/>
    </source>
</evidence>
<dbReference type="InterPro" id="IPR001732">
    <property type="entry name" value="UDP-Glc/GDP-Man_DH_N"/>
</dbReference>
<dbReference type="InterPro" id="IPR014027">
    <property type="entry name" value="UDP-Glc/GDP-Man_DH_C"/>
</dbReference>
<evidence type="ECO:0000256" key="3">
    <source>
        <dbReference type="ARBA" id="ARBA00023027"/>
    </source>
</evidence>
<evidence type="ECO:0000313" key="6">
    <source>
        <dbReference type="EMBL" id="PTM53210.1"/>
    </source>
</evidence>
<evidence type="ECO:0000256" key="1">
    <source>
        <dbReference type="ARBA" id="ARBA00006601"/>
    </source>
</evidence>
<comment type="similarity">
    <text evidence="1 4">Belongs to the UDP-glucose/GDP-mannose dehydrogenase family.</text>
</comment>
<dbReference type="Pfam" id="PF00984">
    <property type="entry name" value="UDPG_MGDP_dh"/>
    <property type="match status" value="1"/>
</dbReference>
<organism evidence="6 7">
    <name type="scientific">Desmospora activa DSM 45169</name>
    <dbReference type="NCBI Taxonomy" id="1121389"/>
    <lineage>
        <taxon>Bacteria</taxon>
        <taxon>Bacillati</taxon>
        <taxon>Bacillota</taxon>
        <taxon>Bacilli</taxon>
        <taxon>Bacillales</taxon>
        <taxon>Thermoactinomycetaceae</taxon>
        <taxon>Desmospora</taxon>
    </lineage>
</organism>
<gene>
    <name evidence="6" type="ORF">C8J48_3521</name>
</gene>
<dbReference type="InterPro" id="IPR036220">
    <property type="entry name" value="UDP-Glc/GDP-Man_DH_C_sf"/>
</dbReference>
<dbReference type="PANTHER" id="PTHR43491:SF2">
    <property type="entry name" value="UDP-N-ACETYL-D-MANNOSAMINE DEHYDROGENASE"/>
    <property type="match status" value="1"/>
</dbReference>
<proteinExistence type="inferred from homology"/>
<dbReference type="SUPFAM" id="SSF51735">
    <property type="entry name" value="NAD(P)-binding Rossmann-fold domains"/>
    <property type="match status" value="1"/>
</dbReference>
<dbReference type="RefSeq" id="WP_281261233.1">
    <property type="nucleotide sequence ID" value="NZ_PZZP01000004.1"/>
</dbReference>
<dbReference type="GO" id="GO:0016628">
    <property type="term" value="F:oxidoreductase activity, acting on the CH-CH group of donors, NAD or NADP as acceptor"/>
    <property type="evidence" value="ECO:0007669"/>
    <property type="project" value="InterPro"/>
</dbReference>
<dbReference type="InterPro" id="IPR036291">
    <property type="entry name" value="NAD(P)-bd_dom_sf"/>
</dbReference>
<dbReference type="Gene3D" id="3.40.50.720">
    <property type="entry name" value="NAD(P)-binding Rossmann-like Domain"/>
    <property type="match status" value="2"/>
</dbReference>
<comment type="caution">
    <text evidence="6">The sequence shown here is derived from an EMBL/GenBank/DDBJ whole genome shotgun (WGS) entry which is preliminary data.</text>
</comment>
<evidence type="ECO:0000256" key="4">
    <source>
        <dbReference type="PIRNR" id="PIRNR000124"/>
    </source>
</evidence>
<feature type="domain" description="UDP-glucose/GDP-mannose dehydrogenase C-terminal" evidence="5">
    <location>
        <begin position="310"/>
        <end position="407"/>
    </location>
</feature>
<keyword evidence="7" id="KW-1185">Reference proteome</keyword>
<accession>A0A2T4Z0G2</accession>
<dbReference type="EMBL" id="PZZP01000004">
    <property type="protein sequence ID" value="PTM53210.1"/>
    <property type="molecule type" value="Genomic_DNA"/>
</dbReference>
<dbReference type="PIRSF" id="PIRSF500136">
    <property type="entry name" value="UDP_ManNAc_DH"/>
    <property type="match status" value="1"/>
</dbReference>
<dbReference type="Pfam" id="PF03721">
    <property type="entry name" value="UDPG_MGDP_dh_N"/>
    <property type="match status" value="1"/>
</dbReference>
<evidence type="ECO:0000256" key="2">
    <source>
        <dbReference type="ARBA" id="ARBA00023002"/>
    </source>
</evidence>
<dbReference type="InterPro" id="IPR014026">
    <property type="entry name" value="UDP-Glc/GDP-Man_DH_dimer"/>
</dbReference>
<sequence>MEMEQRCCVVGLGYIGLPTAAVFADCGWDVLGVDVNPDVIAVINEGDVHIEEPGLPQLLRRQVELGRLRAALVPAVADVFIIAVPTPIDADKRADLTYVEEAIRSLLPVLAPGNVVIVESTIPPRTMDDCITPMLTEAGWRVGEDLYLAHCPERVLPGRILHELIHNHRIVGGVDVDSTRRAAQVYRTVVQGDVVETEAVTAEMTKLMENTYRDVNIALSNELVQISDQLGIDAWEVIRLANHHPRVGLHQPGPGVGGHCLAVDPYFITEKAPVESRLIRTAREINSDMPVYVTKQIQEAMKGIASPKVALFGLAYKGNVDDVRESPGLAVWEILSQEVGWQVVAHDPFVSEKKVALPLLGEEDALQDADCLVILTDHTPFAQLEGARLARLMRTPFIFDTKGILQLNHPDLIVRRLGTPFLNRVNLVGEVPTV</sequence>
<dbReference type="PANTHER" id="PTHR43491">
    <property type="entry name" value="UDP-N-ACETYL-D-MANNOSAMINE DEHYDROGENASE"/>
    <property type="match status" value="1"/>
</dbReference>
<reference evidence="6 7" key="1">
    <citation type="submission" date="2018-04" db="EMBL/GenBank/DDBJ databases">
        <title>Genomic Encyclopedia of Archaeal and Bacterial Type Strains, Phase II (KMG-II): from individual species to whole genera.</title>
        <authorList>
            <person name="Goeker M."/>
        </authorList>
    </citation>
    <scope>NUCLEOTIDE SEQUENCE [LARGE SCALE GENOMIC DNA]</scope>
    <source>
        <strain evidence="6 7">DSM 45169</strain>
    </source>
</reference>
<dbReference type="AlphaFoldDB" id="A0A2T4Z0G2"/>
<dbReference type="SMART" id="SM00984">
    <property type="entry name" value="UDPG_MGDP_dh_C"/>
    <property type="match status" value="1"/>
</dbReference>
<dbReference type="NCBIfam" id="TIGR03026">
    <property type="entry name" value="NDP-sugDHase"/>
    <property type="match status" value="1"/>
</dbReference>
<name>A0A2T4Z0G2_9BACL</name>
<protein>
    <submittedName>
        <fullName evidence="6">UDP-N-acetyl-D-mannosaminuronic acid dehydrogenase</fullName>
    </submittedName>
</protein>
<keyword evidence="2" id="KW-0560">Oxidoreductase</keyword>
<dbReference type="GO" id="GO:0051287">
    <property type="term" value="F:NAD binding"/>
    <property type="evidence" value="ECO:0007669"/>
    <property type="project" value="InterPro"/>
</dbReference>
<dbReference type="InterPro" id="IPR008927">
    <property type="entry name" value="6-PGluconate_DH-like_C_sf"/>
</dbReference>
<evidence type="ECO:0000313" key="7">
    <source>
        <dbReference type="Proteomes" id="UP000241639"/>
    </source>
</evidence>
<dbReference type="InterPro" id="IPR017476">
    <property type="entry name" value="UDP-Glc/GDP-Man"/>
</dbReference>
<dbReference type="SUPFAM" id="SSF48179">
    <property type="entry name" value="6-phosphogluconate dehydrogenase C-terminal domain-like"/>
    <property type="match status" value="1"/>
</dbReference>
<dbReference type="Pfam" id="PF03720">
    <property type="entry name" value="UDPG_MGDP_dh_C"/>
    <property type="match status" value="1"/>
</dbReference>
<dbReference type="SUPFAM" id="SSF52413">
    <property type="entry name" value="UDP-glucose/GDP-mannose dehydrogenase C-terminal domain"/>
    <property type="match status" value="1"/>
</dbReference>